<evidence type="ECO:0000256" key="1">
    <source>
        <dbReference type="ARBA" id="ARBA00001947"/>
    </source>
</evidence>
<dbReference type="AlphaFoldDB" id="A0A2Z4AKJ9"/>
<evidence type="ECO:0000256" key="8">
    <source>
        <dbReference type="ARBA" id="ARBA00022801"/>
    </source>
</evidence>
<comment type="cofactor">
    <cofactor evidence="1">
        <name>Zn(2+)</name>
        <dbReference type="ChEBI" id="CHEBI:29105"/>
    </cofactor>
</comment>
<feature type="transmembrane region" description="Helical" evidence="13">
    <location>
        <begin position="137"/>
        <end position="154"/>
    </location>
</feature>
<name>A0A2Z4AKJ9_9BACT</name>
<feature type="transmembrane region" description="Helical" evidence="13">
    <location>
        <begin position="175"/>
        <end position="193"/>
    </location>
</feature>
<evidence type="ECO:0000256" key="4">
    <source>
        <dbReference type="ARBA" id="ARBA00022475"/>
    </source>
</evidence>
<protein>
    <recommendedName>
        <fullName evidence="14">Peptidase M50 domain-containing protein</fullName>
    </recommendedName>
</protein>
<evidence type="ECO:0000256" key="5">
    <source>
        <dbReference type="ARBA" id="ARBA00022670"/>
    </source>
</evidence>
<proteinExistence type="inferred from homology"/>
<keyword evidence="4" id="KW-1003">Cell membrane</keyword>
<evidence type="ECO:0000256" key="6">
    <source>
        <dbReference type="ARBA" id="ARBA00022692"/>
    </source>
</evidence>
<evidence type="ECO:0000256" key="7">
    <source>
        <dbReference type="ARBA" id="ARBA00022723"/>
    </source>
</evidence>
<evidence type="ECO:0000259" key="14">
    <source>
        <dbReference type="Pfam" id="PF02163"/>
    </source>
</evidence>
<feature type="transmembrane region" description="Helical" evidence="13">
    <location>
        <begin position="12"/>
        <end position="33"/>
    </location>
</feature>
<dbReference type="GO" id="GO:0005886">
    <property type="term" value="C:plasma membrane"/>
    <property type="evidence" value="ECO:0007669"/>
    <property type="project" value="UniProtKB-SubCell"/>
</dbReference>
<dbReference type="InterPro" id="IPR052348">
    <property type="entry name" value="Metallopeptidase_M50B"/>
</dbReference>
<keyword evidence="9" id="KW-0862">Zinc</keyword>
<feature type="transmembrane region" description="Helical" evidence="13">
    <location>
        <begin position="103"/>
        <end position="125"/>
    </location>
</feature>
<dbReference type="GO" id="GO:0006508">
    <property type="term" value="P:proteolysis"/>
    <property type="evidence" value="ECO:0007669"/>
    <property type="project" value="UniProtKB-KW"/>
</dbReference>
<dbReference type="PANTHER" id="PTHR35864">
    <property type="entry name" value="ZINC METALLOPROTEASE MJ0611-RELATED"/>
    <property type="match status" value="1"/>
</dbReference>
<dbReference type="PANTHER" id="PTHR35864:SF1">
    <property type="entry name" value="ZINC METALLOPROTEASE YWHC-RELATED"/>
    <property type="match status" value="1"/>
</dbReference>
<dbReference type="GO" id="GO:0008237">
    <property type="term" value="F:metallopeptidase activity"/>
    <property type="evidence" value="ECO:0007669"/>
    <property type="project" value="UniProtKB-KW"/>
</dbReference>
<dbReference type="GO" id="GO:0046872">
    <property type="term" value="F:metal ion binding"/>
    <property type="evidence" value="ECO:0007669"/>
    <property type="project" value="UniProtKB-KW"/>
</dbReference>
<comment type="subcellular location">
    <subcellularLocation>
        <location evidence="2">Cell membrane</location>
        <topology evidence="2">Multi-pass membrane protein</topology>
    </subcellularLocation>
</comment>
<keyword evidence="8" id="KW-0378">Hydrolase</keyword>
<sequence length="220" mass="24093">MDPDTVEILRQGLIVYLILASSIAIHEWAHAIAADRLGDDLPRLQGRVTLNPLAHLDPIGTGLIPLFNIFSPLVSGQGFFMLGWGKPVQVDINHFRGRPGHHMIVVAAGPFSNAIIALGAAFLGGILTRLGININPLIYSIITINCALIVFNLIPIPPLDGSHFLRYLTGMSEESFYRLSMYGLIIMLVLINLSPFRILIGTAVQYLRFPFLVILFIVGG</sequence>
<keyword evidence="10 13" id="KW-1133">Transmembrane helix</keyword>
<gene>
    <name evidence="15" type="ORF">DF168_02039</name>
</gene>
<evidence type="ECO:0000256" key="12">
    <source>
        <dbReference type="ARBA" id="ARBA00023136"/>
    </source>
</evidence>
<comment type="similarity">
    <text evidence="3">Belongs to the peptidase M50B family.</text>
</comment>
<evidence type="ECO:0000256" key="3">
    <source>
        <dbReference type="ARBA" id="ARBA00007931"/>
    </source>
</evidence>
<dbReference type="EMBL" id="CP029803">
    <property type="protein sequence ID" value="AWT60817.1"/>
    <property type="molecule type" value="Genomic_DNA"/>
</dbReference>
<feature type="domain" description="Peptidase M50" evidence="14">
    <location>
        <begin position="134"/>
        <end position="186"/>
    </location>
</feature>
<evidence type="ECO:0000256" key="10">
    <source>
        <dbReference type="ARBA" id="ARBA00022989"/>
    </source>
</evidence>
<evidence type="ECO:0000313" key="15">
    <source>
        <dbReference type="EMBL" id="AWT60817.1"/>
    </source>
</evidence>
<organism evidence="15 16">
    <name type="scientific">Candidatus Moanibacter tarae</name>
    <dbReference type="NCBI Taxonomy" id="2200854"/>
    <lineage>
        <taxon>Bacteria</taxon>
        <taxon>Pseudomonadati</taxon>
        <taxon>Verrucomicrobiota</taxon>
        <taxon>Opitutia</taxon>
        <taxon>Puniceicoccales</taxon>
        <taxon>Puniceicoccales incertae sedis</taxon>
        <taxon>Candidatus Moanibacter</taxon>
    </lineage>
</organism>
<dbReference type="Pfam" id="PF02163">
    <property type="entry name" value="Peptidase_M50"/>
    <property type="match status" value="1"/>
</dbReference>
<evidence type="ECO:0000313" key="16">
    <source>
        <dbReference type="Proteomes" id="UP000247465"/>
    </source>
</evidence>
<evidence type="ECO:0000256" key="9">
    <source>
        <dbReference type="ARBA" id="ARBA00022833"/>
    </source>
</evidence>
<keyword evidence="7" id="KW-0479">Metal-binding</keyword>
<keyword evidence="5" id="KW-0645">Protease</keyword>
<keyword evidence="11" id="KW-0482">Metalloprotease</keyword>
<evidence type="ECO:0000256" key="2">
    <source>
        <dbReference type="ARBA" id="ARBA00004651"/>
    </source>
</evidence>
<dbReference type="KEGG" id="mtar:DF168_02039"/>
<dbReference type="InterPro" id="IPR044537">
    <property type="entry name" value="Rip2-like"/>
</dbReference>
<reference evidence="15 16" key="1">
    <citation type="submission" date="2018-06" db="EMBL/GenBank/DDBJ databases">
        <title>Draft Genome Sequence of a Novel Marine Bacterium Related to the Verrucomicrobia.</title>
        <authorList>
            <person name="Vosseberg J."/>
            <person name="Martijn J."/>
            <person name="Ettema T.J.G."/>
        </authorList>
    </citation>
    <scope>NUCLEOTIDE SEQUENCE [LARGE SCALE GENOMIC DNA]</scope>
    <source>
        <strain evidence="15">TARA_B100001123</strain>
    </source>
</reference>
<keyword evidence="6 13" id="KW-0812">Transmembrane</keyword>
<dbReference type="CDD" id="cd06158">
    <property type="entry name" value="S2P-M50_like_1"/>
    <property type="match status" value="1"/>
</dbReference>
<evidence type="ECO:0000256" key="11">
    <source>
        <dbReference type="ARBA" id="ARBA00023049"/>
    </source>
</evidence>
<evidence type="ECO:0000256" key="13">
    <source>
        <dbReference type="SAM" id="Phobius"/>
    </source>
</evidence>
<accession>A0A2Z4AKJ9</accession>
<dbReference type="InterPro" id="IPR008915">
    <property type="entry name" value="Peptidase_M50"/>
</dbReference>
<dbReference type="Proteomes" id="UP000247465">
    <property type="component" value="Chromosome"/>
</dbReference>
<keyword evidence="12 13" id="KW-0472">Membrane</keyword>